<accession>A0A7S3JSS4</accession>
<evidence type="ECO:0000256" key="1">
    <source>
        <dbReference type="SAM" id="MobiDB-lite"/>
    </source>
</evidence>
<keyword evidence="2" id="KW-0732">Signal</keyword>
<feature type="compositionally biased region" description="Basic and acidic residues" evidence="1">
    <location>
        <begin position="405"/>
        <end position="424"/>
    </location>
</feature>
<dbReference type="InterPro" id="IPR005331">
    <property type="entry name" value="Sulfotransferase"/>
</dbReference>
<protein>
    <submittedName>
        <fullName evidence="3">Uncharacterized protein</fullName>
    </submittedName>
</protein>
<evidence type="ECO:0000313" key="3">
    <source>
        <dbReference type="EMBL" id="CAE0363861.1"/>
    </source>
</evidence>
<reference evidence="3" key="1">
    <citation type="submission" date="2021-01" db="EMBL/GenBank/DDBJ databases">
        <authorList>
            <person name="Corre E."/>
            <person name="Pelletier E."/>
            <person name="Niang G."/>
            <person name="Scheremetjew M."/>
            <person name="Finn R."/>
            <person name="Kale V."/>
            <person name="Holt S."/>
            <person name="Cochrane G."/>
            <person name="Meng A."/>
            <person name="Brown T."/>
            <person name="Cohen L."/>
        </authorList>
    </citation>
    <scope>NUCLEOTIDE SEQUENCE</scope>
    <source>
        <strain evidence="3">CCMP1510</strain>
    </source>
</reference>
<proteinExistence type="predicted"/>
<feature type="chain" id="PRO_5031554550" evidence="2">
    <location>
        <begin position="20"/>
        <end position="465"/>
    </location>
</feature>
<dbReference type="Pfam" id="PF03567">
    <property type="entry name" value="Sulfotransfer_2"/>
    <property type="match status" value="1"/>
</dbReference>
<sequence>MLNRYCILLLLRIVDGNDGEVVHQGSISFPQHLRVDGSWLRRCNASRLLWRGLAVRDLKQGSGRKHDLVTFISKYNLLFLYVPKVASSSGRAYAKKLDNASIEAISWNEAIQKKKETKTITFSLTRDPLERFVSASGTLAHRTRGDAWDTKGLKLVKECVSRSQEFALNKKIGKYSYAAAAQHARCSLAMAEENGLFWNHHLAPQLSYYAVLNDNTTLVHGSRVISAASLQSQSPKKKKIEWKCNPPPKNAVSRPARCVHQPSVIHAMPMRDLYSGASLVQRSWDRAAKLAIRKNVSSSVDSFTLPQRMSTYANVQEGRWRILDYEYLLDKLGPGFQRRICRLYRDDYVCLQLPAPNNCRDIPGFESHPFFAHPDTKFGRQSSLELPDSDTRPSQITSSSSLVAEDDHLVLRQRRRDSITSSDHKRIRRVPAGSGREDQRHRNHHRSASSSSKKRRRHGSNIKGR</sequence>
<evidence type="ECO:0000256" key="2">
    <source>
        <dbReference type="SAM" id="SignalP"/>
    </source>
</evidence>
<dbReference type="EMBL" id="HBIJ01006534">
    <property type="protein sequence ID" value="CAE0363861.1"/>
    <property type="molecule type" value="Transcribed_RNA"/>
</dbReference>
<dbReference type="GO" id="GO:0016020">
    <property type="term" value="C:membrane"/>
    <property type="evidence" value="ECO:0007669"/>
    <property type="project" value="InterPro"/>
</dbReference>
<dbReference type="GO" id="GO:0008146">
    <property type="term" value="F:sulfotransferase activity"/>
    <property type="evidence" value="ECO:0007669"/>
    <property type="project" value="InterPro"/>
</dbReference>
<feature type="signal peptide" evidence="2">
    <location>
        <begin position="1"/>
        <end position="19"/>
    </location>
</feature>
<gene>
    <name evidence="3" type="ORF">ALAG00032_LOCUS4602</name>
</gene>
<feature type="compositionally biased region" description="Polar residues" evidence="1">
    <location>
        <begin position="392"/>
        <end position="402"/>
    </location>
</feature>
<feature type="region of interest" description="Disordered" evidence="1">
    <location>
        <begin position="376"/>
        <end position="465"/>
    </location>
</feature>
<feature type="compositionally biased region" description="Basic residues" evidence="1">
    <location>
        <begin position="441"/>
        <end position="465"/>
    </location>
</feature>
<name>A0A7S3JSS4_9STRA</name>
<organism evidence="3">
    <name type="scientific">Aureoumbra lagunensis</name>
    <dbReference type="NCBI Taxonomy" id="44058"/>
    <lineage>
        <taxon>Eukaryota</taxon>
        <taxon>Sar</taxon>
        <taxon>Stramenopiles</taxon>
        <taxon>Ochrophyta</taxon>
        <taxon>Pelagophyceae</taxon>
        <taxon>Pelagomonadales</taxon>
        <taxon>Aureoumbra</taxon>
    </lineage>
</organism>
<dbReference type="AlphaFoldDB" id="A0A7S3JSS4"/>